<gene>
    <name evidence="2" type="ORF">KIPB_009807</name>
</gene>
<sequence length="167" mass="18541">MSRPGDDGPPAKRRPEPDTYVSDKSKSGTLETPTGITAVPEYSMVLGLGLEPFAQKEYPGRIGGSIVTIYGAHCPVTGISWGGDVLVLLEDDTFPETHYWSRIRRADCPRTGPKVGDMVTLAGSSHAELREHSALVIRLYHAMMRGEFEWQRLTTKERAERLKDVKE</sequence>
<dbReference type="EMBL" id="BDIP01003442">
    <property type="protein sequence ID" value="GCA63417.1"/>
    <property type="molecule type" value="Genomic_DNA"/>
</dbReference>
<protein>
    <submittedName>
        <fullName evidence="2">Uncharacterized protein</fullName>
    </submittedName>
</protein>
<comment type="caution">
    <text evidence="2">The sequence shown here is derived from an EMBL/GenBank/DDBJ whole genome shotgun (WGS) entry which is preliminary data.</text>
</comment>
<dbReference type="Proteomes" id="UP000265618">
    <property type="component" value="Unassembled WGS sequence"/>
</dbReference>
<reference evidence="2 3" key="1">
    <citation type="journal article" date="2018" name="PLoS ONE">
        <title>The draft genome of Kipferlia bialata reveals reductive genome evolution in fornicate parasites.</title>
        <authorList>
            <person name="Tanifuji G."/>
            <person name="Takabayashi S."/>
            <person name="Kume K."/>
            <person name="Takagi M."/>
            <person name="Nakayama T."/>
            <person name="Kamikawa R."/>
            <person name="Inagaki Y."/>
            <person name="Hashimoto T."/>
        </authorList>
    </citation>
    <scope>NUCLEOTIDE SEQUENCE [LARGE SCALE GENOMIC DNA]</scope>
    <source>
        <strain evidence="2">NY0173</strain>
    </source>
</reference>
<dbReference type="AlphaFoldDB" id="A0A391NPD4"/>
<proteinExistence type="predicted"/>
<feature type="compositionally biased region" description="Basic and acidic residues" evidence="1">
    <location>
        <begin position="1"/>
        <end position="26"/>
    </location>
</feature>
<evidence type="ECO:0000256" key="1">
    <source>
        <dbReference type="SAM" id="MobiDB-lite"/>
    </source>
</evidence>
<name>A0A391NPD4_9EUKA</name>
<feature type="region of interest" description="Disordered" evidence="1">
    <location>
        <begin position="1"/>
        <end position="34"/>
    </location>
</feature>
<evidence type="ECO:0000313" key="2">
    <source>
        <dbReference type="EMBL" id="GCA63417.1"/>
    </source>
</evidence>
<evidence type="ECO:0000313" key="3">
    <source>
        <dbReference type="Proteomes" id="UP000265618"/>
    </source>
</evidence>
<keyword evidence="3" id="KW-1185">Reference proteome</keyword>
<organism evidence="2 3">
    <name type="scientific">Kipferlia bialata</name>
    <dbReference type="NCBI Taxonomy" id="797122"/>
    <lineage>
        <taxon>Eukaryota</taxon>
        <taxon>Metamonada</taxon>
        <taxon>Carpediemonas-like organisms</taxon>
        <taxon>Kipferlia</taxon>
    </lineage>
</organism>
<accession>A0A391NPD4</accession>